<feature type="transmembrane region" description="Helical" evidence="7">
    <location>
        <begin position="277"/>
        <end position="297"/>
    </location>
</feature>
<keyword evidence="3" id="KW-1003">Cell membrane</keyword>
<keyword evidence="5 7" id="KW-1133">Transmembrane helix</keyword>
<evidence type="ECO:0000313" key="10">
    <source>
        <dbReference type="Proteomes" id="UP000036938"/>
    </source>
</evidence>
<evidence type="ECO:0000256" key="6">
    <source>
        <dbReference type="ARBA" id="ARBA00023136"/>
    </source>
</evidence>
<dbReference type="InterPro" id="IPR035906">
    <property type="entry name" value="MetI-like_sf"/>
</dbReference>
<sequence>MLTYTIRRLVLSVPTLLFIALVIFMLLELAPGDPMAQVPLTVPSDVKEQMRIALGLDKPSYVRFWKWLLQIFWIEPKVFIDYLTSSTTLFGWLPDTALYERCVGLSNLDTCDYRALSWQTRSPVVDLVLQRLPQTLWVVGTAYVVGILIALPIGIYSAYRQYSWFDQAGTFVSMIGFSVPPFFSGVLVIVIFSVQLGWFPSIYDTTHTVNDWDSFVVQLKQMILPVMVLALQITAQISRFMRASMLDNLNQDYVRTARAKGLGETTVVMVHVLRNSMIPVVTVIALGVPLIFGGAIITEQVFKVNGIGQMLIGAIQANDLPTVQTLTFVFAFLIVMFNLIADVLYGVLDPRIRYE</sequence>
<protein>
    <submittedName>
        <fullName evidence="9">ABC transporter substrate-binding protein</fullName>
    </submittedName>
</protein>
<dbReference type="OrthoDB" id="9807402at2"/>
<accession>A0A0L1JQG9</accession>
<dbReference type="Pfam" id="PF19300">
    <property type="entry name" value="BPD_transp_1_N"/>
    <property type="match status" value="1"/>
</dbReference>
<gene>
    <name evidence="9" type="ORF">ATO11_06825</name>
</gene>
<evidence type="ECO:0000256" key="7">
    <source>
        <dbReference type="RuleBase" id="RU363032"/>
    </source>
</evidence>
<keyword evidence="4 7" id="KW-0812">Transmembrane</keyword>
<keyword evidence="10" id="KW-1185">Reference proteome</keyword>
<comment type="subcellular location">
    <subcellularLocation>
        <location evidence="1 7">Cell membrane</location>
        <topology evidence="1 7">Multi-pass membrane protein</topology>
    </subcellularLocation>
</comment>
<evidence type="ECO:0000256" key="1">
    <source>
        <dbReference type="ARBA" id="ARBA00004651"/>
    </source>
</evidence>
<organism evidence="9 10">
    <name type="scientific">Pseudaestuariivita atlantica</name>
    <dbReference type="NCBI Taxonomy" id="1317121"/>
    <lineage>
        <taxon>Bacteria</taxon>
        <taxon>Pseudomonadati</taxon>
        <taxon>Pseudomonadota</taxon>
        <taxon>Alphaproteobacteria</taxon>
        <taxon>Rhodobacterales</taxon>
        <taxon>Paracoccaceae</taxon>
        <taxon>Pseudaestuariivita</taxon>
    </lineage>
</organism>
<dbReference type="InterPro" id="IPR045621">
    <property type="entry name" value="BPD_transp_1_N"/>
</dbReference>
<evidence type="ECO:0000256" key="5">
    <source>
        <dbReference type="ARBA" id="ARBA00022989"/>
    </source>
</evidence>
<evidence type="ECO:0000313" key="9">
    <source>
        <dbReference type="EMBL" id="KNG93975.1"/>
    </source>
</evidence>
<dbReference type="Gene3D" id="1.10.3720.10">
    <property type="entry name" value="MetI-like"/>
    <property type="match status" value="1"/>
</dbReference>
<feature type="domain" description="ABC transmembrane type-1" evidence="8">
    <location>
        <begin position="132"/>
        <end position="341"/>
    </location>
</feature>
<dbReference type="PANTHER" id="PTHR43163">
    <property type="entry name" value="DIPEPTIDE TRANSPORT SYSTEM PERMEASE PROTEIN DPPB-RELATED"/>
    <property type="match status" value="1"/>
</dbReference>
<dbReference type="PATRIC" id="fig|1317121.7.peg.1968"/>
<feature type="transmembrane region" description="Helical" evidence="7">
    <location>
        <begin position="215"/>
        <end position="235"/>
    </location>
</feature>
<comment type="caution">
    <text evidence="9">The sequence shown here is derived from an EMBL/GenBank/DDBJ whole genome shotgun (WGS) entry which is preliminary data.</text>
</comment>
<dbReference type="SUPFAM" id="SSF161098">
    <property type="entry name" value="MetI-like"/>
    <property type="match status" value="1"/>
</dbReference>
<evidence type="ECO:0000259" key="8">
    <source>
        <dbReference type="PROSITE" id="PS50928"/>
    </source>
</evidence>
<dbReference type="PROSITE" id="PS50928">
    <property type="entry name" value="ABC_TM1"/>
    <property type="match status" value="1"/>
</dbReference>
<feature type="transmembrane region" description="Helical" evidence="7">
    <location>
        <begin position="9"/>
        <end position="27"/>
    </location>
</feature>
<name>A0A0L1JQG9_9RHOB</name>
<dbReference type="PANTHER" id="PTHR43163:SF6">
    <property type="entry name" value="DIPEPTIDE TRANSPORT SYSTEM PERMEASE PROTEIN DPPB-RELATED"/>
    <property type="match status" value="1"/>
</dbReference>
<dbReference type="STRING" id="1317121.ATO11_06825"/>
<feature type="transmembrane region" description="Helical" evidence="7">
    <location>
        <begin position="171"/>
        <end position="195"/>
    </location>
</feature>
<evidence type="ECO:0000256" key="3">
    <source>
        <dbReference type="ARBA" id="ARBA00022475"/>
    </source>
</evidence>
<proteinExistence type="inferred from homology"/>
<dbReference type="RefSeq" id="WP_050530110.1">
    <property type="nucleotide sequence ID" value="NZ_AQQZ01000003.1"/>
</dbReference>
<dbReference type="Pfam" id="PF00528">
    <property type="entry name" value="BPD_transp_1"/>
    <property type="match status" value="1"/>
</dbReference>
<dbReference type="Proteomes" id="UP000036938">
    <property type="component" value="Unassembled WGS sequence"/>
</dbReference>
<reference evidence="9 10" key="1">
    <citation type="journal article" date="2015" name="Int. J. Syst. Evol. Microbiol.">
        <title>Aestuariivita atlantica sp. nov., isolated from deep sea sediment of the Atlantic Ocean.</title>
        <authorList>
            <person name="Li G."/>
            <person name="Lai Q."/>
            <person name="Du Y."/>
            <person name="Liu X."/>
            <person name="Sun F."/>
            <person name="Shao Z."/>
        </authorList>
    </citation>
    <scope>NUCLEOTIDE SEQUENCE [LARGE SCALE GENOMIC DNA]</scope>
    <source>
        <strain evidence="9 10">22II-S11-z3</strain>
    </source>
</reference>
<feature type="transmembrane region" description="Helical" evidence="7">
    <location>
        <begin position="136"/>
        <end position="159"/>
    </location>
</feature>
<dbReference type="AlphaFoldDB" id="A0A0L1JQG9"/>
<dbReference type="GO" id="GO:0055085">
    <property type="term" value="P:transmembrane transport"/>
    <property type="evidence" value="ECO:0007669"/>
    <property type="project" value="InterPro"/>
</dbReference>
<comment type="similarity">
    <text evidence="7">Belongs to the binding-protein-dependent transport system permease family.</text>
</comment>
<dbReference type="InterPro" id="IPR000515">
    <property type="entry name" value="MetI-like"/>
</dbReference>
<evidence type="ECO:0000256" key="4">
    <source>
        <dbReference type="ARBA" id="ARBA00022692"/>
    </source>
</evidence>
<keyword evidence="2 7" id="KW-0813">Transport</keyword>
<dbReference type="GO" id="GO:0005886">
    <property type="term" value="C:plasma membrane"/>
    <property type="evidence" value="ECO:0007669"/>
    <property type="project" value="UniProtKB-SubCell"/>
</dbReference>
<keyword evidence="6 7" id="KW-0472">Membrane</keyword>
<dbReference type="CDD" id="cd06261">
    <property type="entry name" value="TM_PBP2"/>
    <property type="match status" value="1"/>
</dbReference>
<evidence type="ECO:0000256" key="2">
    <source>
        <dbReference type="ARBA" id="ARBA00022448"/>
    </source>
</evidence>
<dbReference type="EMBL" id="AQQZ01000003">
    <property type="protein sequence ID" value="KNG93975.1"/>
    <property type="molecule type" value="Genomic_DNA"/>
</dbReference>
<feature type="transmembrane region" description="Helical" evidence="7">
    <location>
        <begin position="328"/>
        <end position="348"/>
    </location>
</feature>